<dbReference type="CDD" id="cd18787">
    <property type="entry name" value="SF2_C_DEAD"/>
    <property type="match status" value="1"/>
</dbReference>
<dbReference type="PROSITE" id="PS51194">
    <property type="entry name" value="HELICASE_CTER"/>
    <property type="match status" value="1"/>
</dbReference>
<dbReference type="AlphaFoldDB" id="A0A183H9V2"/>
<name>A0A183H9V2_9BILA</name>
<protein>
    <submittedName>
        <fullName evidence="4">Helicase C-terminal domain-containing protein</fullName>
    </submittedName>
</protein>
<dbReference type="SUPFAM" id="SSF52540">
    <property type="entry name" value="P-loop containing nucleoside triphosphate hydrolases"/>
    <property type="match status" value="1"/>
</dbReference>
<evidence type="ECO:0000313" key="4">
    <source>
        <dbReference type="WBParaSite" id="OFLC_0000426301-mRNA-1"/>
    </source>
</evidence>
<organism evidence="4">
    <name type="scientific">Onchocerca flexuosa</name>
    <dbReference type="NCBI Taxonomy" id="387005"/>
    <lineage>
        <taxon>Eukaryota</taxon>
        <taxon>Metazoa</taxon>
        <taxon>Ecdysozoa</taxon>
        <taxon>Nematoda</taxon>
        <taxon>Chromadorea</taxon>
        <taxon>Rhabditida</taxon>
        <taxon>Spirurina</taxon>
        <taxon>Spiruromorpha</taxon>
        <taxon>Filarioidea</taxon>
        <taxon>Onchocercidae</taxon>
        <taxon>Onchocerca</taxon>
    </lineage>
</organism>
<dbReference type="Pfam" id="PF00271">
    <property type="entry name" value="Helicase_C"/>
    <property type="match status" value="1"/>
</dbReference>
<reference evidence="2 3" key="2">
    <citation type="submission" date="2018-11" db="EMBL/GenBank/DDBJ databases">
        <authorList>
            <consortium name="Pathogen Informatics"/>
        </authorList>
    </citation>
    <scope>NUCLEOTIDE SEQUENCE [LARGE SCALE GENOMIC DNA]</scope>
</reference>
<dbReference type="EMBL" id="UZAJ01003165">
    <property type="protein sequence ID" value="VDO39462.1"/>
    <property type="molecule type" value="Genomic_DNA"/>
</dbReference>
<sequence length="210" mass="23805">MFILKDRESSGVIGNICLEKYKDFGLRRDEQTLKNIKQYYVKCANREEKYEAVMNLYGGLTIASAIIFCYTRKSAEWLAARMGQRGHDVTVLHGEMTIEDRARTIQQFKDSVYKVLITTNVCARGIDVSQVSVVINYDPPVTYTDNPQPDYETYIHRIGRTGRFGKAGIAINLVSDDFSLNVIQRIGDYFGNSISGHFSIIIVNVDIVIN</sequence>
<dbReference type="PANTHER" id="PTHR47958">
    <property type="entry name" value="ATP-DEPENDENT RNA HELICASE DBP3"/>
    <property type="match status" value="1"/>
</dbReference>
<dbReference type="InterPro" id="IPR027417">
    <property type="entry name" value="P-loop_NTPase"/>
</dbReference>
<dbReference type="Gene3D" id="3.40.50.300">
    <property type="entry name" value="P-loop containing nucleotide triphosphate hydrolases"/>
    <property type="match status" value="1"/>
</dbReference>
<dbReference type="WBParaSite" id="OFLC_0000426301-mRNA-1">
    <property type="protein sequence ID" value="OFLC_0000426301-mRNA-1"/>
    <property type="gene ID" value="OFLC_0000426301"/>
</dbReference>
<dbReference type="Proteomes" id="UP000267606">
    <property type="component" value="Unassembled WGS sequence"/>
</dbReference>
<keyword evidence="3" id="KW-1185">Reference proteome</keyword>
<gene>
    <name evidence="2" type="ORF">OFLC_LOCUS4264</name>
</gene>
<dbReference type="SMART" id="SM00490">
    <property type="entry name" value="HELICc"/>
    <property type="match status" value="1"/>
</dbReference>
<evidence type="ECO:0000259" key="1">
    <source>
        <dbReference type="PROSITE" id="PS51194"/>
    </source>
</evidence>
<evidence type="ECO:0000313" key="3">
    <source>
        <dbReference type="Proteomes" id="UP000267606"/>
    </source>
</evidence>
<dbReference type="InterPro" id="IPR001650">
    <property type="entry name" value="Helicase_C-like"/>
</dbReference>
<proteinExistence type="predicted"/>
<evidence type="ECO:0000313" key="2">
    <source>
        <dbReference type="EMBL" id="VDO39462.1"/>
    </source>
</evidence>
<accession>A0A183H9V2</accession>
<feature type="domain" description="Helicase C-terminal" evidence="1">
    <location>
        <begin position="35"/>
        <end position="209"/>
    </location>
</feature>
<dbReference type="STRING" id="387005.A0A183H9V2"/>
<reference evidence="4" key="1">
    <citation type="submission" date="2016-06" db="UniProtKB">
        <authorList>
            <consortium name="WormBaseParasite"/>
        </authorList>
    </citation>
    <scope>IDENTIFICATION</scope>
</reference>